<gene>
    <name evidence="9" type="ORF">EPI10_009919</name>
</gene>
<keyword evidence="10" id="KW-1185">Reference proteome</keyword>
<evidence type="ECO:0000313" key="10">
    <source>
        <dbReference type="Proteomes" id="UP000325315"/>
    </source>
</evidence>
<evidence type="ECO:0000259" key="7">
    <source>
        <dbReference type="Pfam" id="PF23559"/>
    </source>
</evidence>
<dbReference type="Pfam" id="PF18052">
    <property type="entry name" value="Rx_N"/>
    <property type="match status" value="1"/>
</dbReference>
<keyword evidence="2" id="KW-0547">Nucleotide-binding</keyword>
<feature type="domain" description="NB-ARC" evidence="5">
    <location>
        <begin position="201"/>
        <end position="368"/>
    </location>
</feature>
<dbReference type="InterPro" id="IPR042197">
    <property type="entry name" value="Apaf_helical"/>
</dbReference>
<proteinExistence type="predicted"/>
<dbReference type="InterPro" id="IPR036388">
    <property type="entry name" value="WH-like_DNA-bd_sf"/>
</dbReference>
<evidence type="ECO:0000256" key="3">
    <source>
        <dbReference type="ARBA" id="ARBA00022821"/>
    </source>
</evidence>
<comment type="caution">
    <text evidence="9">The sequence shown here is derived from an EMBL/GenBank/DDBJ whole genome shotgun (WGS) entry which is preliminary data.</text>
</comment>
<dbReference type="Pfam" id="PF23559">
    <property type="entry name" value="WHD_DRP"/>
    <property type="match status" value="1"/>
</dbReference>
<dbReference type="SUPFAM" id="SSF52047">
    <property type="entry name" value="RNI-like"/>
    <property type="match status" value="1"/>
</dbReference>
<dbReference type="Gene3D" id="3.40.50.300">
    <property type="entry name" value="P-loop containing nucleotide triphosphate hydrolases"/>
    <property type="match status" value="1"/>
</dbReference>
<dbReference type="GO" id="GO:0043531">
    <property type="term" value="F:ADP binding"/>
    <property type="evidence" value="ECO:0007669"/>
    <property type="project" value="InterPro"/>
</dbReference>
<dbReference type="Gene3D" id="1.10.10.10">
    <property type="entry name" value="Winged helix-like DNA-binding domain superfamily/Winged helix DNA-binding domain"/>
    <property type="match status" value="1"/>
</dbReference>
<dbReference type="Proteomes" id="UP000325315">
    <property type="component" value="Unassembled WGS sequence"/>
</dbReference>
<sequence>MEVASLIVSPLLQVIYEKLASYVNGVETPKVQKRNIKKLQDKLFIIQAVIQDAEERQLNDNRVKIWLSKLRDAAYDADDLLDEITTQPLLRRSLKKRVPSENSPWKWKDSVKDQLRRIQSSISKETRRQVRINSFAIQSVLSSFEMRRKLTDIIERLDDIAREMSTFNFKDVVAYKRSDTREKRETGPHDVDESQVHGRAEDVKKIVDLLLSSGADTWVIPIVGIGGIGKTTLAQLVYNDPRLDGHFDKKIWVSLYDSFSTKRLLTEILECLTEHRCESSHMGVLQSQLRDSLYGKRYLLVMDDVWDDDQEEWDKVRSLLRCGAEGSKIIVTTRTERVASIISNAPSHLLEGLAKDDCWTLFKQQAFAYGEENDFPNLLPIGLRIIDKCQGVPLAAKVLGGLLRSKREEDEWLRVQESDLWSLDTGENRILSVLRLSFNHLPSNLKRCFAYCAIYPRNYHLNKEKLIQQWIAGGLVQSAGDNPHMLEQMGNECFNDLLEMSFFQLTSSSDAVEFKIPSLMYDLAKLIAGKEFLTIENSDQEQVVTGRNLAETRYALVENNYRSSLLPKALYKAHKLCSLNFLASGDISMEAQRNLVQCFRHLKSLNLSGSGIERLHRSIGDLIYLRYLDLSNTPLQTLPETIGHLCNLRTLDLSGCTNLLELPGEIVKLVNLMHLNVKDCTRLASLPAFWWSMVSLRTLPIVIPGKNLDMLHLLKDLQGELKIKYLENCTVRQPWKQPGHRFYEECLFLNHLQLRTLDLFWGDGGEGKLNQSTSRQTGESQFDSQELINRLKPSPNIRRLSIKGYLGCKFPFWMESDAIHNLTVLELINCKTVETLPMLGQLPFLKCLNIQGMDNVVKIDNEFSGGAMRPFPSLNELTLQDFPKLSTWEGMGSTEAFPCLKRLSIMKCPLLKTMPSFPTLQHLMLQDCDPLLLRSAADLRTLLTLVIDSFCELDFIPKVLLENCLLLVSLTVISCHMLPRLPANLGRITALKSLKIGWCEMLSSLPRGLSNLVSLENLEIIECPSLITLPEQSLERLSSLRSLSIENCNGFTSLPRGLQHATALERLTVMYCSNLASLPDGLQNLLVLKSLTILSCPDLASLPDGVQHMKMLQNLEIRICPKLMALPKVKDLISLRSLAISDCQNIKSLPEGIEQLSELQHLSIQDCPELEKRCKKGKDEDWLKISHIPYVYIGASVLQNRQDTAASSSSSRYVALPTISVVSSFYDLLHHIHTEEEAKFSSFMDFCSTRSLNIIHLITRQMSCKRCKHLPLLGQLPFLEFQYLQGMDAVTECYDKGKGRFPIFMLCLKRWPLGVLKEIAYRCGFNDEIQKLQRVLRMIQAVLEDAKEG</sequence>
<dbReference type="InterPro" id="IPR032675">
    <property type="entry name" value="LRR_dom_sf"/>
</dbReference>
<dbReference type="Gene3D" id="1.10.8.430">
    <property type="entry name" value="Helical domain of apoptotic protease-activating factors"/>
    <property type="match status" value="1"/>
</dbReference>
<keyword evidence="3" id="KW-0611">Plant defense</keyword>
<organism evidence="9 10">
    <name type="scientific">Gossypium australe</name>
    <dbReference type="NCBI Taxonomy" id="47621"/>
    <lineage>
        <taxon>Eukaryota</taxon>
        <taxon>Viridiplantae</taxon>
        <taxon>Streptophyta</taxon>
        <taxon>Embryophyta</taxon>
        <taxon>Tracheophyta</taxon>
        <taxon>Spermatophyta</taxon>
        <taxon>Magnoliopsida</taxon>
        <taxon>eudicotyledons</taxon>
        <taxon>Gunneridae</taxon>
        <taxon>Pentapetalae</taxon>
        <taxon>rosids</taxon>
        <taxon>malvids</taxon>
        <taxon>Malvales</taxon>
        <taxon>Malvaceae</taxon>
        <taxon>Malvoideae</taxon>
        <taxon>Gossypium</taxon>
    </lineage>
</organism>
<keyword evidence="1" id="KW-0677">Repeat</keyword>
<evidence type="ECO:0000256" key="1">
    <source>
        <dbReference type="ARBA" id="ARBA00022737"/>
    </source>
</evidence>
<dbReference type="InterPro" id="IPR027417">
    <property type="entry name" value="P-loop_NTPase"/>
</dbReference>
<evidence type="ECO:0000259" key="8">
    <source>
        <dbReference type="Pfam" id="PF23598"/>
    </source>
</evidence>
<dbReference type="SUPFAM" id="SSF52540">
    <property type="entry name" value="P-loop containing nucleoside triphosphate hydrolases"/>
    <property type="match status" value="1"/>
</dbReference>
<feature type="domain" description="Disease resistance N-terminal" evidence="6">
    <location>
        <begin position="7"/>
        <end position="97"/>
    </location>
</feature>
<dbReference type="PANTHER" id="PTHR36766">
    <property type="entry name" value="PLANT BROAD-SPECTRUM MILDEW RESISTANCE PROTEIN RPW8"/>
    <property type="match status" value="1"/>
</dbReference>
<dbReference type="Pfam" id="PF00931">
    <property type="entry name" value="NB-ARC"/>
    <property type="match status" value="1"/>
</dbReference>
<dbReference type="InterPro" id="IPR002182">
    <property type="entry name" value="NB-ARC"/>
</dbReference>
<feature type="domain" description="Disease resistance protein winged helix" evidence="7">
    <location>
        <begin position="454"/>
        <end position="524"/>
    </location>
</feature>
<evidence type="ECO:0000259" key="6">
    <source>
        <dbReference type="Pfam" id="PF18052"/>
    </source>
</evidence>
<dbReference type="Gene3D" id="1.20.5.4130">
    <property type="match status" value="1"/>
</dbReference>
<evidence type="ECO:0000259" key="5">
    <source>
        <dbReference type="Pfam" id="PF00931"/>
    </source>
</evidence>
<dbReference type="SUPFAM" id="SSF52058">
    <property type="entry name" value="L domain-like"/>
    <property type="match status" value="1"/>
</dbReference>
<feature type="domain" description="Disease resistance R13L4/SHOC-2-like LRR" evidence="8">
    <location>
        <begin position="594"/>
        <end position="905"/>
    </location>
</feature>
<evidence type="ECO:0000256" key="2">
    <source>
        <dbReference type="ARBA" id="ARBA00022741"/>
    </source>
</evidence>
<keyword evidence="4" id="KW-0067">ATP-binding</keyword>
<dbReference type="PANTHER" id="PTHR36766:SF49">
    <property type="entry name" value="DISEASE RESISTANCE PROTEIN RGA3"/>
    <property type="match status" value="1"/>
</dbReference>
<protein>
    <submittedName>
        <fullName evidence="9">Disease resistance protein</fullName>
    </submittedName>
</protein>
<dbReference type="Pfam" id="PF23598">
    <property type="entry name" value="LRR_14"/>
    <property type="match status" value="1"/>
</dbReference>
<dbReference type="InterPro" id="IPR041118">
    <property type="entry name" value="Rx_N"/>
</dbReference>
<reference evidence="10" key="1">
    <citation type="journal article" date="2019" name="Plant Biotechnol. J.">
        <title>Genome sequencing of the Australian wild diploid species Gossypium australe highlights disease resistance and delayed gland morphogenesis.</title>
        <authorList>
            <person name="Cai Y."/>
            <person name="Cai X."/>
            <person name="Wang Q."/>
            <person name="Wang P."/>
            <person name="Zhang Y."/>
            <person name="Cai C."/>
            <person name="Xu Y."/>
            <person name="Wang K."/>
            <person name="Zhou Z."/>
            <person name="Wang C."/>
            <person name="Geng S."/>
            <person name="Li B."/>
            <person name="Dong Q."/>
            <person name="Hou Y."/>
            <person name="Wang H."/>
            <person name="Ai P."/>
            <person name="Liu Z."/>
            <person name="Yi F."/>
            <person name="Sun M."/>
            <person name="An G."/>
            <person name="Cheng J."/>
            <person name="Zhang Y."/>
            <person name="Shi Q."/>
            <person name="Xie Y."/>
            <person name="Shi X."/>
            <person name="Chang Y."/>
            <person name="Huang F."/>
            <person name="Chen Y."/>
            <person name="Hong S."/>
            <person name="Mi L."/>
            <person name="Sun Q."/>
            <person name="Zhang L."/>
            <person name="Zhou B."/>
            <person name="Peng R."/>
            <person name="Zhang X."/>
            <person name="Liu F."/>
        </authorList>
    </citation>
    <scope>NUCLEOTIDE SEQUENCE [LARGE SCALE GENOMIC DNA]</scope>
    <source>
        <strain evidence="10">cv. PA1801</strain>
    </source>
</reference>
<dbReference type="GO" id="GO:0005524">
    <property type="term" value="F:ATP binding"/>
    <property type="evidence" value="ECO:0007669"/>
    <property type="project" value="UniProtKB-KW"/>
</dbReference>
<evidence type="ECO:0000256" key="4">
    <source>
        <dbReference type="ARBA" id="ARBA00022840"/>
    </source>
</evidence>
<dbReference type="GO" id="GO:0051707">
    <property type="term" value="P:response to other organism"/>
    <property type="evidence" value="ECO:0007669"/>
    <property type="project" value="UniProtKB-ARBA"/>
</dbReference>
<name>A0A5B6U9F9_9ROSI</name>
<accession>A0A5B6U9F9</accession>
<dbReference type="GO" id="GO:0006952">
    <property type="term" value="P:defense response"/>
    <property type="evidence" value="ECO:0007669"/>
    <property type="project" value="UniProtKB-KW"/>
</dbReference>
<dbReference type="EMBL" id="SMMG02000013">
    <property type="protein sequence ID" value="KAA3453948.1"/>
    <property type="molecule type" value="Genomic_DNA"/>
</dbReference>
<dbReference type="InterPro" id="IPR055414">
    <property type="entry name" value="LRR_R13L4/SHOC2-like"/>
</dbReference>
<dbReference type="Gene3D" id="3.80.10.10">
    <property type="entry name" value="Ribonuclease Inhibitor"/>
    <property type="match status" value="4"/>
</dbReference>
<evidence type="ECO:0000313" key="9">
    <source>
        <dbReference type="EMBL" id="KAA3453948.1"/>
    </source>
</evidence>
<dbReference type="PRINTS" id="PR00364">
    <property type="entry name" value="DISEASERSIST"/>
</dbReference>
<dbReference type="OrthoDB" id="1935327at2759"/>
<dbReference type="InterPro" id="IPR058922">
    <property type="entry name" value="WHD_DRP"/>
</dbReference>